<keyword evidence="3 7" id="KW-0812">Transmembrane</keyword>
<dbReference type="OrthoDB" id="101289at2"/>
<dbReference type="PANTHER" id="PTHR30572">
    <property type="entry name" value="MEMBRANE COMPONENT OF TRANSPORTER-RELATED"/>
    <property type="match status" value="1"/>
</dbReference>
<proteinExistence type="inferred from homology"/>
<dbReference type="InterPro" id="IPR025857">
    <property type="entry name" value="MacB_PCD"/>
</dbReference>
<dbReference type="NCBIfam" id="TIGR03434">
    <property type="entry name" value="ADOP"/>
    <property type="match status" value="1"/>
</dbReference>
<keyword evidence="11" id="KW-1185">Reference proteome</keyword>
<comment type="similarity">
    <text evidence="6">Belongs to the ABC-4 integral membrane protein family.</text>
</comment>
<feature type="domain" description="ABC3 transporter permease C-terminal" evidence="8">
    <location>
        <begin position="375"/>
        <end position="491"/>
    </location>
</feature>
<evidence type="ECO:0000259" key="9">
    <source>
        <dbReference type="Pfam" id="PF12704"/>
    </source>
</evidence>
<evidence type="ECO:0000256" key="5">
    <source>
        <dbReference type="ARBA" id="ARBA00023136"/>
    </source>
</evidence>
<feature type="domain" description="ABC3 transporter permease C-terminal" evidence="8">
    <location>
        <begin position="785"/>
        <end position="899"/>
    </location>
</feature>
<keyword evidence="2" id="KW-1003">Cell membrane</keyword>
<feature type="domain" description="MacB-like periplasmic core" evidence="9">
    <location>
        <begin position="586"/>
        <end position="734"/>
    </location>
</feature>
<dbReference type="Pfam" id="PF02687">
    <property type="entry name" value="FtsX"/>
    <property type="match status" value="2"/>
</dbReference>
<feature type="transmembrane region" description="Helical" evidence="7">
    <location>
        <begin position="467"/>
        <end position="492"/>
    </location>
</feature>
<dbReference type="NCBIfam" id="NF038403">
    <property type="entry name" value="perm_prefix_1"/>
    <property type="match status" value="1"/>
</dbReference>
<dbReference type="Proteomes" id="UP000290253">
    <property type="component" value="Unassembled WGS sequence"/>
</dbReference>
<accession>A0A4Q1SK39</accession>
<evidence type="ECO:0000259" key="8">
    <source>
        <dbReference type="Pfam" id="PF02687"/>
    </source>
</evidence>
<comment type="subcellular location">
    <subcellularLocation>
        <location evidence="1">Cell membrane</location>
        <topology evidence="1">Multi-pass membrane protein</topology>
    </subcellularLocation>
</comment>
<protein>
    <submittedName>
        <fullName evidence="10">ABC transporter permease</fullName>
    </submittedName>
</protein>
<dbReference type="AlphaFoldDB" id="A0A4Q1SK39"/>
<feature type="transmembrane region" description="Helical" evidence="7">
    <location>
        <begin position="96"/>
        <end position="123"/>
    </location>
</feature>
<evidence type="ECO:0000313" key="11">
    <source>
        <dbReference type="Proteomes" id="UP000290253"/>
    </source>
</evidence>
<dbReference type="InterPro" id="IPR047928">
    <property type="entry name" value="Perm_prefix_1"/>
</dbReference>
<dbReference type="InterPro" id="IPR017800">
    <property type="entry name" value="ADOP"/>
</dbReference>
<dbReference type="PANTHER" id="PTHR30572:SF4">
    <property type="entry name" value="ABC TRANSPORTER PERMEASE YTRF"/>
    <property type="match status" value="1"/>
</dbReference>
<feature type="domain" description="MacB-like periplasmic core" evidence="9">
    <location>
        <begin position="98"/>
        <end position="321"/>
    </location>
</feature>
<keyword evidence="4 7" id="KW-1133">Transmembrane helix</keyword>
<evidence type="ECO:0000256" key="3">
    <source>
        <dbReference type="ARBA" id="ARBA00022692"/>
    </source>
</evidence>
<gene>
    <name evidence="10" type="ORF">ESZ00_08125</name>
</gene>
<organism evidence="10 11">
    <name type="scientific">Silvibacterium dinghuense</name>
    <dbReference type="NCBI Taxonomy" id="1560006"/>
    <lineage>
        <taxon>Bacteria</taxon>
        <taxon>Pseudomonadati</taxon>
        <taxon>Acidobacteriota</taxon>
        <taxon>Terriglobia</taxon>
        <taxon>Terriglobales</taxon>
        <taxon>Acidobacteriaceae</taxon>
        <taxon>Silvibacterium</taxon>
    </lineage>
</organism>
<feature type="transmembrane region" description="Helical" evidence="7">
    <location>
        <begin position="777"/>
        <end position="804"/>
    </location>
</feature>
<evidence type="ECO:0000256" key="6">
    <source>
        <dbReference type="ARBA" id="ARBA00038076"/>
    </source>
</evidence>
<feature type="transmembrane region" description="Helical" evidence="7">
    <location>
        <begin position="870"/>
        <end position="891"/>
    </location>
</feature>
<name>A0A4Q1SK39_9BACT</name>
<dbReference type="InterPro" id="IPR003838">
    <property type="entry name" value="ABC3_permease_C"/>
</dbReference>
<sequence length="906" mass="98792">MSYGTHGFRLRIKALFHKRRMDRDMAEELAFHQAMMREKMLREGASPGEAETAMRRDFGSEARWHERLRELWQFRSLEQLKRDVVFSMRLLKKSPVFTSVAVLTLALGIGANMAIFSMINALLLRPLPVPHSDELAVIRINYGPQIQYSMASPFFRSLERRHDVFSQVFAFSRYPFNVRMRGGIEAMPGEMVSGDYFSGLQIWPILGRTLTPQDDRPGAPVQSLVLSYDTWKHRFDSNPAVLGQTLEVSKVMFTIVGVMPKGFYGADPTERPDFFIPLATEPLINPENSITKAGYHGWWLSVMGRRQAGVTLPQASAALATATEPILREGVPDANWIAHSLKDHFRFDAEAGGRGFTYMRLTFSKPLYVVFAMCGGILLLACLNLTSLLLARGASRERELATRLALGAARARLVQQMLLESFMLGAAGAAIGLVFAPLVSQSLSAVLLANNSIAAPHLDTSLDVRVFGFAVLLVAVLTLLIGLLPALMATGGSVSEHLKEGQHASRSYTRRALLPRLLMASEVGLALTLLIGAGLLAASLTRLYHSGIGYDPKGLELLSFSMETEKLHGDALAERYREIGEGLVRQPGVRSVSFVLITPFMGMSWDEGFTPEGEKTEKDMWMNVVSPGYFSTSGIAMLAGHDFSAADTASSSLKIVINHAAAKLLFPDRNPIGQHMTRKDARSNKTLSYEVIAVVGDAKYSDVHVPAPATVYLTIAQNIDPFVSYNAVVRMADAKAQAGSLLAAARDVTHRVAPDIPAPTLTSLYQVVDNALATERVMVLLALYFAAVALMVTGIGLYGTLAYATARRTSEIGIRIALGAQRERVVALVFRENAILALSGVVAGLVLALFAARTLTHLNFLFATTAHDPLVLALAVLALAIVATAASLVPAMRASRIDPIRAIRCE</sequence>
<dbReference type="EMBL" id="SDMK01000001">
    <property type="protein sequence ID" value="RXS97815.1"/>
    <property type="molecule type" value="Genomic_DNA"/>
</dbReference>
<dbReference type="RefSeq" id="WP_129207594.1">
    <property type="nucleotide sequence ID" value="NZ_BMGU01000001.1"/>
</dbReference>
<feature type="transmembrane region" description="Helical" evidence="7">
    <location>
        <begin position="367"/>
        <end position="391"/>
    </location>
</feature>
<evidence type="ECO:0000256" key="2">
    <source>
        <dbReference type="ARBA" id="ARBA00022475"/>
    </source>
</evidence>
<dbReference type="GO" id="GO:0005886">
    <property type="term" value="C:plasma membrane"/>
    <property type="evidence" value="ECO:0007669"/>
    <property type="project" value="UniProtKB-SubCell"/>
</dbReference>
<keyword evidence="5 7" id="KW-0472">Membrane</keyword>
<dbReference type="InterPro" id="IPR050250">
    <property type="entry name" value="Macrolide_Exporter_MacB"/>
</dbReference>
<dbReference type="GO" id="GO:0022857">
    <property type="term" value="F:transmembrane transporter activity"/>
    <property type="evidence" value="ECO:0007669"/>
    <property type="project" value="TreeGrafter"/>
</dbReference>
<feature type="transmembrane region" description="Helical" evidence="7">
    <location>
        <begin position="825"/>
        <end position="850"/>
    </location>
</feature>
<evidence type="ECO:0000256" key="7">
    <source>
        <dbReference type="SAM" id="Phobius"/>
    </source>
</evidence>
<reference evidence="10 11" key="1">
    <citation type="journal article" date="2016" name="Int. J. Syst. Evol. Microbiol.">
        <title>Acidipila dinghuensis sp. nov., an acidobacterium isolated from forest soil.</title>
        <authorList>
            <person name="Jiang Y.W."/>
            <person name="Wang J."/>
            <person name="Chen M.H."/>
            <person name="Lv Y.Y."/>
            <person name="Qiu L.H."/>
        </authorList>
    </citation>
    <scope>NUCLEOTIDE SEQUENCE [LARGE SCALE GENOMIC DNA]</scope>
    <source>
        <strain evidence="10 11">DHOF10</strain>
    </source>
</reference>
<evidence type="ECO:0000256" key="4">
    <source>
        <dbReference type="ARBA" id="ARBA00022989"/>
    </source>
</evidence>
<evidence type="ECO:0000313" key="10">
    <source>
        <dbReference type="EMBL" id="RXS97815.1"/>
    </source>
</evidence>
<feature type="transmembrane region" description="Helical" evidence="7">
    <location>
        <begin position="513"/>
        <end position="538"/>
    </location>
</feature>
<dbReference type="Pfam" id="PF12704">
    <property type="entry name" value="MacB_PCD"/>
    <property type="match status" value="2"/>
</dbReference>
<evidence type="ECO:0000256" key="1">
    <source>
        <dbReference type="ARBA" id="ARBA00004651"/>
    </source>
</evidence>
<comment type="caution">
    <text evidence="10">The sequence shown here is derived from an EMBL/GenBank/DDBJ whole genome shotgun (WGS) entry which is preliminary data.</text>
</comment>
<feature type="transmembrane region" description="Helical" evidence="7">
    <location>
        <begin position="422"/>
        <end position="447"/>
    </location>
</feature>